<evidence type="ECO:0000313" key="17">
    <source>
        <dbReference type="Proteomes" id="UP000292087"/>
    </source>
</evidence>
<evidence type="ECO:0000256" key="6">
    <source>
        <dbReference type="ARBA" id="ARBA00023077"/>
    </source>
</evidence>
<dbReference type="InterPro" id="IPR036942">
    <property type="entry name" value="Beta-barrel_TonB_sf"/>
</dbReference>
<evidence type="ECO:0000256" key="9">
    <source>
        <dbReference type="PROSITE-ProRule" id="PRU01360"/>
    </source>
</evidence>
<evidence type="ECO:0000256" key="11">
    <source>
        <dbReference type="RuleBase" id="RU003357"/>
    </source>
</evidence>
<dbReference type="PANTHER" id="PTHR47234">
    <property type="match status" value="1"/>
</dbReference>
<reference evidence="16 17" key="1">
    <citation type="submission" date="2019-02" db="EMBL/GenBank/DDBJ databases">
        <title>WGS of Pseudoxanthomonas species novum from clinical isolates.</title>
        <authorList>
            <person name="Bernier A.-M."/>
            <person name="Bernard K."/>
            <person name="Vachon A."/>
        </authorList>
    </citation>
    <scope>NUCLEOTIDE SEQUENCE [LARGE SCALE GENOMIC DNA]</scope>
    <source>
        <strain evidence="16 17">NML140781</strain>
    </source>
</reference>
<evidence type="ECO:0000256" key="8">
    <source>
        <dbReference type="ARBA" id="ARBA00023237"/>
    </source>
</evidence>
<keyword evidence="4 9" id="KW-0812">Transmembrane</keyword>
<evidence type="ECO:0000259" key="15">
    <source>
        <dbReference type="Pfam" id="PF07715"/>
    </source>
</evidence>
<evidence type="ECO:0000256" key="13">
    <source>
        <dbReference type="SAM" id="SignalP"/>
    </source>
</evidence>
<dbReference type="InterPro" id="IPR000531">
    <property type="entry name" value="Beta-barrel_TonB"/>
</dbReference>
<dbReference type="Pfam" id="PF00593">
    <property type="entry name" value="TonB_dep_Rec_b-barrel"/>
    <property type="match status" value="1"/>
</dbReference>
<dbReference type="PROSITE" id="PS52016">
    <property type="entry name" value="TONB_DEPENDENT_REC_3"/>
    <property type="match status" value="1"/>
</dbReference>
<evidence type="ECO:0000256" key="5">
    <source>
        <dbReference type="ARBA" id="ARBA00022729"/>
    </source>
</evidence>
<feature type="domain" description="TonB-dependent receptor-like beta-barrel" evidence="14">
    <location>
        <begin position="304"/>
        <end position="756"/>
    </location>
</feature>
<evidence type="ECO:0000256" key="1">
    <source>
        <dbReference type="ARBA" id="ARBA00004571"/>
    </source>
</evidence>
<dbReference type="Proteomes" id="UP000292087">
    <property type="component" value="Unassembled WGS sequence"/>
</dbReference>
<evidence type="ECO:0000256" key="4">
    <source>
        <dbReference type="ARBA" id="ARBA00022692"/>
    </source>
</evidence>
<comment type="subcellular location">
    <subcellularLocation>
        <location evidence="1 9">Cell outer membrane</location>
        <topology evidence="1 9">Multi-pass membrane protein</topology>
    </subcellularLocation>
</comment>
<feature type="region of interest" description="Disordered" evidence="12">
    <location>
        <begin position="34"/>
        <end position="53"/>
    </location>
</feature>
<evidence type="ECO:0000313" key="16">
    <source>
        <dbReference type="EMBL" id="TAA32302.1"/>
    </source>
</evidence>
<dbReference type="EMBL" id="SHMF01000005">
    <property type="protein sequence ID" value="TAA32302.1"/>
    <property type="molecule type" value="Genomic_DNA"/>
</dbReference>
<dbReference type="Pfam" id="PF07715">
    <property type="entry name" value="Plug"/>
    <property type="match status" value="1"/>
</dbReference>
<evidence type="ECO:0000256" key="3">
    <source>
        <dbReference type="ARBA" id="ARBA00022452"/>
    </source>
</evidence>
<keyword evidence="7 9" id="KW-0472">Membrane</keyword>
<feature type="signal peptide" evidence="13">
    <location>
        <begin position="1"/>
        <end position="27"/>
    </location>
</feature>
<proteinExistence type="inferred from homology"/>
<dbReference type="GO" id="GO:0009279">
    <property type="term" value="C:cell outer membrane"/>
    <property type="evidence" value="ECO:0007669"/>
    <property type="project" value="UniProtKB-SubCell"/>
</dbReference>
<dbReference type="InterPro" id="IPR010916">
    <property type="entry name" value="TonB_box_CS"/>
</dbReference>
<gene>
    <name evidence="16" type="ORF">EA656_16980</name>
</gene>
<comment type="similarity">
    <text evidence="9 11">Belongs to the TonB-dependent receptor family.</text>
</comment>
<keyword evidence="16" id="KW-0675">Receptor</keyword>
<keyword evidence="2 9" id="KW-0813">Transport</keyword>
<evidence type="ECO:0000256" key="10">
    <source>
        <dbReference type="PROSITE-ProRule" id="PRU10143"/>
    </source>
</evidence>
<dbReference type="InterPro" id="IPR039426">
    <property type="entry name" value="TonB-dep_rcpt-like"/>
</dbReference>
<evidence type="ECO:0000256" key="7">
    <source>
        <dbReference type="ARBA" id="ARBA00023136"/>
    </source>
</evidence>
<comment type="caution">
    <text evidence="16">The sequence shown here is derived from an EMBL/GenBank/DDBJ whole genome shotgun (WGS) entry which is preliminary data.</text>
</comment>
<sequence length="794" mass="85337">MNSRQSRHVVRSMLFWIAVALSGAVDAQEVTRKAASNKQPIDSGQDDTSTQSAVQLDTVQVTGTRIKGGTTPSPVITIGSERIQEEGFTDLGEVIRSLPQNFGGGQNPGVAVGATAGAGGLANQNVTGGSALNLRGLGPDATLTLLNGRRLSYGGFVQAVDISAIPIEAVDRIEIVPDGASALYGSDAVGGVGNVILKRDYQGAKLGWRYGGATDGGLNTREYTATAGMTWSGGGLLVAGQSTSVDPIYARQRDYTRQMFDPSTLYPGSDLRSGLVTLHQALDGVAELHLDALRTNRAQQIYPWNTGLTSYHYRTTPDSRVSYLSPSVDFRLSGGWTASLSGGWGKDETVQHQSTVDNATGSSQLVVRECYCNKVRAWDADVEGPLWFAQAGETRLALGIGGRKNAFTYHDLINDSDVARGEEHSRFAYAELSVPLIGVSQGVVGVRRLALTAALRTEDYGSFGRVTVPKLGIIYDPNDSLTLKGSWGKSFKAPTLFQRYQSRTVFLDPAAWYGGADDAAPVLATFGGEVDLRPERALTRTLSLAVHPKSWTGFETELTWFDVDYSGRVVQPITDYGNALGNPDYAQFIEYAPAPQRQAEVLAAGGTFYNETGQPYDSSNVSAILAAQYVNVARQRIKGVDLSTSYRMDLDAGRVTLRGAGTWLNSTQQNSDSTSSYDVSGRLFNPAKLNARVGAVWDLAELSLSTFANYTDGVTDTASRRKTASFTTFDATVRYVPFGSSGPLLGIEIALALQNLLDRAPPSYRALSPDRPPYDSTNYSAIGRFVSLSVSRRW</sequence>
<keyword evidence="6 10" id="KW-0798">TonB box</keyword>
<dbReference type="Gene3D" id="2.40.170.20">
    <property type="entry name" value="TonB-dependent receptor, beta-barrel domain"/>
    <property type="match status" value="1"/>
</dbReference>
<evidence type="ECO:0000256" key="12">
    <source>
        <dbReference type="SAM" id="MobiDB-lite"/>
    </source>
</evidence>
<evidence type="ECO:0000256" key="2">
    <source>
        <dbReference type="ARBA" id="ARBA00022448"/>
    </source>
</evidence>
<dbReference type="SUPFAM" id="SSF56935">
    <property type="entry name" value="Porins"/>
    <property type="match status" value="1"/>
</dbReference>
<dbReference type="InterPro" id="IPR037066">
    <property type="entry name" value="Plug_dom_sf"/>
</dbReference>
<name>A0A4Q8LN88_9GAMM</name>
<accession>A0A4Q8LN88</accession>
<keyword evidence="3 9" id="KW-1134">Transmembrane beta strand</keyword>
<feature type="short sequence motif" description="TonB box" evidence="10">
    <location>
        <begin position="58"/>
        <end position="64"/>
    </location>
</feature>
<protein>
    <submittedName>
        <fullName evidence="16">TonB-dependent receptor</fullName>
    </submittedName>
</protein>
<keyword evidence="8 9" id="KW-0998">Cell outer membrane</keyword>
<organism evidence="16 17">
    <name type="scientific">Pseudoxanthomonas winnipegensis</name>
    <dbReference type="NCBI Taxonomy" id="2480810"/>
    <lineage>
        <taxon>Bacteria</taxon>
        <taxon>Pseudomonadati</taxon>
        <taxon>Pseudomonadota</taxon>
        <taxon>Gammaproteobacteria</taxon>
        <taxon>Lysobacterales</taxon>
        <taxon>Lysobacteraceae</taxon>
        <taxon>Pseudoxanthomonas</taxon>
    </lineage>
</organism>
<dbReference type="PANTHER" id="PTHR47234:SF3">
    <property type="entry name" value="SECRETIN_TONB SHORT N-TERMINAL DOMAIN-CONTAINING PROTEIN"/>
    <property type="match status" value="1"/>
</dbReference>
<dbReference type="AlphaFoldDB" id="A0A4Q8LN88"/>
<evidence type="ECO:0000259" key="14">
    <source>
        <dbReference type="Pfam" id="PF00593"/>
    </source>
</evidence>
<dbReference type="PROSITE" id="PS00430">
    <property type="entry name" value="TONB_DEPENDENT_REC_1"/>
    <property type="match status" value="1"/>
</dbReference>
<keyword evidence="5 13" id="KW-0732">Signal</keyword>
<dbReference type="Gene3D" id="2.170.130.10">
    <property type="entry name" value="TonB-dependent receptor, plug domain"/>
    <property type="match status" value="1"/>
</dbReference>
<dbReference type="InterPro" id="IPR012910">
    <property type="entry name" value="Plug_dom"/>
</dbReference>
<feature type="chain" id="PRO_5020939940" evidence="13">
    <location>
        <begin position="28"/>
        <end position="794"/>
    </location>
</feature>
<feature type="domain" description="TonB-dependent receptor plug" evidence="15">
    <location>
        <begin position="70"/>
        <end position="192"/>
    </location>
</feature>